<dbReference type="OrthoDB" id="2989516at2"/>
<protein>
    <submittedName>
        <fullName evidence="7">Cytochrome c oxidase subunit 4</fullName>
    </submittedName>
</protein>
<keyword evidence="2" id="KW-1003">Cell membrane</keyword>
<dbReference type="GO" id="GO:0005886">
    <property type="term" value="C:plasma membrane"/>
    <property type="evidence" value="ECO:0007669"/>
    <property type="project" value="UniProtKB-SubCell"/>
</dbReference>
<organism evidence="7 8">
    <name type="scientific">Hazenella coriacea</name>
    <dbReference type="NCBI Taxonomy" id="1179467"/>
    <lineage>
        <taxon>Bacteria</taxon>
        <taxon>Bacillati</taxon>
        <taxon>Bacillota</taxon>
        <taxon>Bacilli</taxon>
        <taxon>Bacillales</taxon>
        <taxon>Thermoactinomycetaceae</taxon>
        <taxon>Hazenella</taxon>
    </lineage>
</organism>
<evidence type="ECO:0000313" key="8">
    <source>
        <dbReference type="Proteomes" id="UP000294937"/>
    </source>
</evidence>
<evidence type="ECO:0000256" key="1">
    <source>
        <dbReference type="ARBA" id="ARBA00004651"/>
    </source>
</evidence>
<evidence type="ECO:0000256" key="5">
    <source>
        <dbReference type="ARBA" id="ARBA00023136"/>
    </source>
</evidence>
<reference evidence="7 8" key="1">
    <citation type="submission" date="2019-03" db="EMBL/GenBank/DDBJ databases">
        <title>Genomic Encyclopedia of Type Strains, Phase IV (KMG-IV): sequencing the most valuable type-strain genomes for metagenomic binning, comparative biology and taxonomic classification.</title>
        <authorList>
            <person name="Goeker M."/>
        </authorList>
    </citation>
    <scope>NUCLEOTIDE SEQUENCE [LARGE SCALE GENOMIC DNA]</scope>
    <source>
        <strain evidence="7 8">DSM 45707</strain>
    </source>
</reference>
<gene>
    <name evidence="7" type="ORF">EDD58_102133</name>
</gene>
<dbReference type="Pfam" id="PF03626">
    <property type="entry name" value="COX4_pro"/>
    <property type="match status" value="1"/>
</dbReference>
<sequence>MEPHMEQTSVQSSKHSGRQETFKYLFSFFWMMLFTGCAFYVVAQQVFTPSLTFWALISLAIVQVFLQLSIFMHLDQKGHKIQIIFFSIGVFIAGVSAVVMVVVR</sequence>
<evidence type="ECO:0000256" key="4">
    <source>
        <dbReference type="ARBA" id="ARBA00022989"/>
    </source>
</evidence>
<dbReference type="InterPro" id="IPR005171">
    <property type="entry name" value="Cyt_c_oxidase_su4_prok"/>
</dbReference>
<accession>A0A4R3L7C2</accession>
<feature type="transmembrane region" description="Helical" evidence="6">
    <location>
        <begin position="53"/>
        <end position="71"/>
    </location>
</feature>
<dbReference type="EMBL" id="SMAG01000002">
    <property type="protein sequence ID" value="TCS95559.1"/>
    <property type="molecule type" value="Genomic_DNA"/>
</dbReference>
<keyword evidence="5 6" id="KW-0472">Membrane</keyword>
<keyword evidence="3 6" id="KW-0812">Transmembrane</keyword>
<dbReference type="Proteomes" id="UP000294937">
    <property type="component" value="Unassembled WGS sequence"/>
</dbReference>
<evidence type="ECO:0000256" key="6">
    <source>
        <dbReference type="SAM" id="Phobius"/>
    </source>
</evidence>
<feature type="transmembrane region" description="Helical" evidence="6">
    <location>
        <begin position="21"/>
        <end position="41"/>
    </location>
</feature>
<comment type="caution">
    <text evidence="7">The sequence shown here is derived from an EMBL/GenBank/DDBJ whole genome shotgun (WGS) entry which is preliminary data.</text>
</comment>
<evidence type="ECO:0000256" key="3">
    <source>
        <dbReference type="ARBA" id="ARBA00022692"/>
    </source>
</evidence>
<dbReference type="RefSeq" id="WP_131923557.1">
    <property type="nucleotide sequence ID" value="NZ_SMAG01000002.1"/>
</dbReference>
<name>A0A4R3L7C2_9BACL</name>
<feature type="transmembrane region" description="Helical" evidence="6">
    <location>
        <begin position="83"/>
        <end position="103"/>
    </location>
</feature>
<evidence type="ECO:0000313" key="7">
    <source>
        <dbReference type="EMBL" id="TCS95559.1"/>
    </source>
</evidence>
<dbReference type="AlphaFoldDB" id="A0A4R3L7C2"/>
<keyword evidence="8" id="KW-1185">Reference proteome</keyword>
<proteinExistence type="predicted"/>
<keyword evidence="4 6" id="KW-1133">Transmembrane helix</keyword>
<evidence type="ECO:0000256" key="2">
    <source>
        <dbReference type="ARBA" id="ARBA00022475"/>
    </source>
</evidence>
<comment type="subcellular location">
    <subcellularLocation>
        <location evidence="1">Cell membrane</location>
        <topology evidence="1">Multi-pass membrane protein</topology>
    </subcellularLocation>
</comment>